<proteinExistence type="predicted"/>
<comment type="caution">
    <text evidence="2">The sequence shown here is derived from an EMBL/GenBank/DDBJ whole genome shotgun (WGS) entry which is preliminary data.</text>
</comment>
<dbReference type="EMBL" id="JANHJP010000007">
    <property type="protein sequence ID" value="MDC9032192.1"/>
    <property type="molecule type" value="Genomic_DNA"/>
</dbReference>
<reference evidence="2 3" key="1">
    <citation type="journal article" date="2023" name="Plant">
        <title>Draft Genome Sequence Resource of CBPPT1, a 'Candidatus Phytoplasma trifolii'-Related Strain Associated with Potato Purple Top Disease in the Columbia Basin, U.S.A.</title>
        <authorList>
            <person name="Wei W."/>
            <person name="Shao J."/>
            <person name="Bottner-Parker K.D."/>
            <person name="Zhao Y."/>
        </authorList>
    </citation>
    <scope>NUCLEOTIDE SEQUENCE [LARGE SCALE GENOMIC DNA]</scope>
    <source>
        <strain evidence="2 3">CBPPT1</strain>
    </source>
</reference>
<keyword evidence="1" id="KW-0812">Transmembrane</keyword>
<sequence>MTNKGYKKQFQIVIIVFLIVILLYLIYFFILKESTDKNKVDTPNTKTTDIQEEVYEPINQQLFDDDISYPYSDTTKLPNESDFFKKININPDTQKCYYKIENLKGKPEEEFQMNMKDILNLLKQKPAIIFNLKNTELKPNSTINLLKDESGAERNLYNYKELGDLKLQLKKRVSSMGEKQYLQVYLSYNKQPLFPVSEYFYENYPKINLVTNNLTLYKAT</sequence>
<evidence type="ECO:0000256" key="1">
    <source>
        <dbReference type="SAM" id="Phobius"/>
    </source>
</evidence>
<evidence type="ECO:0000313" key="2">
    <source>
        <dbReference type="EMBL" id="MDC9032192.1"/>
    </source>
</evidence>
<evidence type="ECO:0008006" key="4">
    <source>
        <dbReference type="Google" id="ProtNLM"/>
    </source>
</evidence>
<dbReference type="Proteomes" id="UP001221763">
    <property type="component" value="Unassembled WGS sequence"/>
</dbReference>
<keyword evidence="3" id="KW-1185">Reference proteome</keyword>
<gene>
    <name evidence="2" type="ORF">M8044_000414</name>
</gene>
<keyword evidence="1" id="KW-0472">Membrane</keyword>
<name>A0ABT5LC41_9MOLU</name>
<feature type="transmembrane region" description="Helical" evidence="1">
    <location>
        <begin position="12"/>
        <end position="30"/>
    </location>
</feature>
<evidence type="ECO:0000313" key="3">
    <source>
        <dbReference type="Proteomes" id="UP001221763"/>
    </source>
</evidence>
<accession>A0ABT5LC41</accession>
<keyword evidence="1" id="KW-1133">Transmembrane helix</keyword>
<organism evidence="2 3">
    <name type="scientific">Columbia Basin potato purple top phytoplasma</name>
    <dbReference type="NCBI Taxonomy" id="307134"/>
    <lineage>
        <taxon>Bacteria</taxon>
        <taxon>Bacillati</taxon>
        <taxon>Mycoplasmatota</taxon>
        <taxon>Mollicutes</taxon>
        <taxon>Acholeplasmatales</taxon>
        <taxon>Acholeplasmataceae</taxon>
        <taxon>Candidatus Phytoplasma</taxon>
        <taxon>16SrVI (Clover proliferation group)</taxon>
    </lineage>
</organism>
<dbReference type="RefSeq" id="WP_273585394.1">
    <property type="nucleotide sequence ID" value="NZ_JANHJP010000007.1"/>
</dbReference>
<protein>
    <recommendedName>
        <fullName evidence="4">Effector</fullName>
    </recommendedName>
</protein>